<reference evidence="10 11" key="1">
    <citation type="submission" date="2024-02" db="EMBL/GenBank/DDBJ databases">
        <authorList>
            <person name="Daric V."/>
            <person name="Darras S."/>
        </authorList>
    </citation>
    <scope>NUCLEOTIDE SEQUENCE [LARGE SCALE GENOMIC DNA]</scope>
</reference>
<keyword evidence="7" id="KW-0807">Transducer</keyword>
<dbReference type="InterPro" id="IPR017452">
    <property type="entry name" value="GPCR_Rhodpsn_7TM"/>
</dbReference>
<keyword evidence="2 8" id="KW-0812">Transmembrane</keyword>
<gene>
    <name evidence="10" type="ORF">CVLEPA_LOCUS129</name>
</gene>
<evidence type="ECO:0000256" key="5">
    <source>
        <dbReference type="ARBA" id="ARBA00023136"/>
    </source>
</evidence>
<protein>
    <recommendedName>
        <fullName evidence="9">G-protein coupled receptors family 1 profile domain-containing protein</fullName>
    </recommendedName>
</protein>
<dbReference type="PANTHER" id="PTHR24243:SF234">
    <property type="entry name" value="GROWTH HORMONE SECRETAGOGUE RECEPTOR TYPE 1-LIKE"/>
    <property type="match status" value="1"/>
</dbReference>
<evidence type="ECO:0000256" key="6">
    <source>
        <dbReference type="ARBA" id="ARBA00023170"/>
    </source>
</evidence>
<feature type="transmembrane region" description="Helical" evidence="8">
    <location>
        <begin position="78"/>
        <end position="100"/>
    </location>
</feature>
<evidence type="ECO:0000256" key="7">
    <source>
        <dbReference type="ARBA" id="ARBA00023224"/>
    </source>
</evidence>
<dbReference type="InterPro" id="IPR000276">
    <property type="entry name" value="GPCR_Rhodpsn"/>
</dbReference>
<keyword evidence="3 8" id="KW-1133">Transmembrane helix</keyword>
<keyword evidence="5 8" id="KW-0472">Membrane</keyword>
<proteinExistence type="predicted"/>
<comment type="caution">
    <text evidence="10">The sequence shown here is derived from an EMBL/GenBank/DDBJ whole genome shotgun (WGS) entry which is preliminary data.</text>
</comment>
<dbReference type="Pfam" id="PF00001">
    <property type="entry name" value="7tm_1"/>
    <property type="match status" value="1"/>
</dbReference>
<dbReference type="Proteomes" id="UP001642483">
    <property type="component" value="Unassembled WGS sequence"/>
</dbReference>
<feature type="domain" description="G-protein coupled receptors family 1 profile" evidence="9">
    <location>
        <begin position="58"/>
        <end position="317"/>
    </location>
</feature>
<feature type="transmembrane region" description="Helical" evidence="8">
    <location>
        <begin position="213"/>
        <end position="238"/>
    </location>
</feature>
<evidence type="ECO:0000313" key="11">
    <source>
        <dbReference type="Proteomes" id="UP001642483"/>
    </source>
</evidence>
<evidence type="ECO:0000256" key="1">
    <source>
        <dbReference type="ARBA" id="ARBA00004141"/>
    </source>
</evidence>
<feature type="transmembrane region" description="Helical" evidence="8">
    <location>
        <begin position="125"/>
        <end position="147"/>
    </location>
</feature>
<sequence length="382" mass="44294">MEVFNSTSSFYDITNEIDTNYVTSDFRPEHKGTSPATYTEQIAIATMIAIFGIWSTFGNLVTILAIALHRGMRTKCNLFILSLALSDLISGVVASPLWLYRRTWGFYDWEWGEFLCKLFWFTDESTSYCTALHIASFAVWRLIGVKWPLRFEAMKRKKIAIWLLTLWLVSIIFGGFVFSYFYEVAVKGKEAVSGCWPMCSIRLSHHGVTQHRIYYTFTTTSFLLFPMLVLFASSLLLVKELYFLKVVKSANRRKKEKKAAVQLALISTSFLIGYIPMSSYVMWTTRVTHKYQLFDYWFHVTAYFCLRFSECLNPVMYNLASTKMKEASKDVLWTLRTCRKSSKEIRSSRQEISKNPGSPIKLRPSQKDQLFVPVNDVTRSIF</sequence>
<evidence type="ECO:0000259" key="9">
    <source>
        <dbReference type="PROSITE" id="PS50262"/>
    </source>
</evidence>
<keyword evidence="4" id="KW-0297">G-protein coupled receptor</keyword>
<dbReference type="CDD" id="cd00637">
    <property type="entry name" value="7tm_classA_rhodopsin-like"/>
    <property type="match status" value="1"/>
</dbReference>
<keyword evidence="6" id="KW-0675">Receptor</keyword>
<dbReference type="Gene3D" id="1.20.1070.10">
    <property type="entry name" value="Rhodopsin 7-helix transmembrane proteins"/>
    <property type="match status" value="1"/>
</dbReference>
<organism evidence="10 11">
    <name type="scientific">Clavelina lepadiformis</name>
    <name type="common">Light-bulb sea squirt</name>
    <name type="synonym">Ascidia lepadiformis</name>
    <dbReference type="NCBI Taxonomy" id="159417"/>
    <lineage>
        <taxon>Eukaryota</taxon>
        <taxon>Metazoa</taxon>
        <taxon>Chordata</taxon>
        <taxon>Tunicata</taxon>
        <taxon>Ascidiacea</taxon>
        <taxon>Aplousobranchia</taxon>
        <taxon>Clavelinidae</taxon>
        <taxon>Clavelina</taxon>
    </lineage>
</organism>
<evidence type="ECO:0000256" key="3">
    <source>
        <dbReference type="ARBA" id="ARBA00022989"/>
    </source>
</evidence>
<dbReference type="PRINTS" id="PR00237">
    <property type="entry name" value="GPCRRHODOPSN"/>
</dbReference>
<evidence type="ECO:0000256" key="2">
    <source>
        <dbReference type="ARBA" id="ARBA00022692"/>
    </source>
</evidence>
<feature type="transmembrane region" description="Helical" evidence="8">
    <location>
        <begin position="296"/>
        <end position="319"/>
    </location>
</feature>
<feature type="transmembrane region" description="Helical" evidence="8">
    <location>
        <begin position="159"/>
        <end position="182"/>
    </location>
</feature>
<dbReference type="PROSITE" id="PS50262">
    <property type="entry name" value="G_PROTEIN_RECEP_F1_2"/>
    <property type="match status" value="1"/>
</dbReference>
<evidence type="ECO:0000313" key="10">
    <source>
        <dbReference type="EMBL" id="CAK8671109.1"/>
    </source>
</evidence>
<dbReference type="EMBL" id="CAWYQH010000001">
    <property type="protein sequence ID" value="CAK8671109.1"/>
    <property type="molecule type" value="Genomic_DNA"/>
</dbReference>
<feature type="transmembrane region" description="Helical" evidence="8">
    <location>
        <begin position="42"/>
        <end position="66"/>
    </location>
</feature>
<evidence type="ECO:0000256" key="4">
    <source>
        <dbReference type="ARBA" id="ARBA00023040"/>
    </source>
</evidence>
<comment type="subcellular location">
    <subcellularLocation>
        <location evidence="1">Membrane</location>
        <topology evidence="1">Multi-pass membrane protein</topology>
    </subcellularLocation>
</comment>
<name>A0ABP0EUR6_CLALP</name>
<feature type="transmembrane region" description="Helical" evidence="8">
    <location>
        <begin position="259"/>
        <end position="276"/>
    </location>
</feature>
<dbReference type="PANTHER" id="PTHR24243">
    <property type="entry name" value="G-PROTEIN COUPLED RECEPTOR"/>
    <property type="match status" value="1"/>
</dbReference>
<accession>A0ABP0EUR6</accession>
<keyword evidence="11" id="KW-1185">Reference proteome</keyword>
<evidence type="ECO:0000256" key="8">
    <source>
        <dbReference type="SAM" id="Phobius"/>
    </source>
</evidence>
<dbReference type="SUPFAM" id="SSF81321">
    <property type="entry name" value="Family A G protein-coupled receptor-like"/>
    <property type="match status" value="1"/>
</dbReference>